<name>B7FTI9_PHATC</name>
<dbReference type="OrthoDB" id="48679at2759"/>
<dbReference type="EMBL" id="CM000607">
    <property type="protein sequence ID" value="EEC49825.1"/>
    <property type="molecule type" value="Genomic_DNA"/>
</dbReference>
<dbReference type="RefSeq" id="XP_002178160.1">
    <property type="nucleotide sequence ID" value="XM_002178124.1"/>
</dbReference>
<protein>
    <submittedName>
        <fullName evidence="2">Uncharacterized protein</fullName>
    </submittedName>
</protein>
<dbReference type="InParanoid" id="B7FTI9"/>
<gene>
    <name evidence="2" type="ORF">PHATRDRAFT_44268</name>
</gene>
<evidence type="ECO:0000313" key="3">
    <source>
        <dbReference type="Proteomes" id="UP000000759"/>
    </source>
</evidence>
<accession>B7FTI9</accession>
<dbReference type="eggNOG" id="ENOG502T0YG">
    <property type="taxonomic scope" value="Eukaryota"/>
</dbReference>
<feature type="compositionally biased region" description="Polar residues" evidence="1">
    <location>
        <begin position="716"/>
        <end position="728"/>
    </location>
</feature>
<reference evidence="3" key="2">
    <citation type="submission" date="2008-08" db="EMBL/GenBank/DDBJ databases">
        <authorList>
            <consortium name="Diatom Consortium"/>
            <person name="Grigoriev I."/>
            <person name="Grimwood J."/>
            <person name="Kuo A."/>
            <person name="Otillar R.P."/>
            <person name="Salamov A."/>
            <person name="Detter J.C."/>
            <person name="Lindquist E."/>
            <person name="Shapiro H."/>
            <person name="Lucas S."/>
            <person name="Glavina del Rio T."/>
            <person name="Pitluck S."/>
            <person name="Rokhsar D."/>
            <person name="Bowler C."/>
        </authorList>
    </citation>
    <scope>GENOME REANNOTATION</scope>
    <source>
        <strain evidence="3">CCAP 1055/1</strain>
    </source>
</reference>
<evidence type="ECO:0000313" key="2">
    <source>
        <dbReference type="EMBL" id="EEC49825.1"/>
    </source>
</evidence>
<dbReference type="KEGG" id="pti:PHATRDRAFT_44268"/>
<dbReference type="Proteomes" id="UP000000759">
    <property type="component" value="Chromosome 4"/>
</dbReference>
<dbReference type="GeneID" id="7197945"/>
<dbReference type="AlphaFoldDB" id="B7FTI9"/>
<dbReference type="PaxDb" id="2850-Phatr44268"/>
<sequence length="952" mass="107172">MISARWRRQMIAPVVLTLSSVFCLFFILNTGSLDDGDTGRVRGRHAGGQGAVYTGMRLHNRTNNVGVHGSLVYATPPTSTHASIHQGDTGSVGPIWPSTEKSSAKQVPSTGSAHGYVSSGNPAMPLLRPVLEWQAYQREHNHDVLEREYLHDQRAVHKRRFAVVPYTCPHRIGNFWHNAVHTITWAIVHNRTILLQPYKLQGQDNNCKGRVLIPSWIPLYETWRMKLELSDPEPWPLPASSDRHRNGSTSSQAVPTLRDHNLILVARFPQIPDINSKDSDITRCQWVEDLTHPKFRDYLKYHYKRYNRDPKLTSFLPSRVVELYHEGAEFLDGMLLQTVFPLAPSAVVADSEEDGTAFSVALHSRHISPGDDGSFVPNEITCLEQLLLNRTNATSCRVTLLSDRDLSIKIMTDWIYSHTNCVVVTVSHNEKKRDADVDPVLYALTAEHGPHAGLGFLDEIALATSSVLDAVVGDPRRSSFEVLHKLANYQRATVLGRRGSASTNVALAPLQFCELPSKHPKGYDYGPNTPMFRHPKNVEPLPPQQMLDLYMARHGQGIMEREWEDQGEGFSMRQFLVVPFDCNHLGHLGVATTTTNQSSSGMDDWLNGMAWAIVTNRTVLWSCTSGLSNSHTLIPGDHDKDHSWWTRRIVVSHTDQDGENKELPAFWKPHSWIAQWETWANRVYAKEVEALEAFSLTSSLPRVVHYSSALPPPPSSHTTPKETPSGRNLSMIDQNIVRALWQSRWDILYEQNLDYLYGMLQKHTLQWAMKHPPPALSELSLNTEEAAGFTVGLILSWLPSSTSIASRRKRIDSELAGCLDHILPLPTSNTAMNLTPSAAFSPPCTILVLGEPFDTTVEDWLRSFRPNCRLRWSRNRETRTQSASFPRGGFARVDINFVSQARDAWIAFEGDNLLVAGIIRQRITYERTQETWELGRVPMLLSPLRRCISSAG</sequence>
<reference evidence="2 3" key="1">
    <citation type="journal article" date="2008" name="Nature">
        <title>The Phaeodactylum genome reveals the evolutionary history of diatom genomes.</title>
        <authorList>
            <person name="Bowler C."/>
            <person name="Allen A.E."/>
            <person name="Badger J.H."/>
            <person name="Grimwood J."/>
            <person name="Jabbari K."/>
            <person name="Kuo A."/>
            <person name="Maheswari U."/>
            <person name="Martens C."/>
            <person name="Maumus F."/>
            <person name="Otillar R.P."/>
            <person name="Rayko E."/>
            <person name="Salamov A."/>
            <person name="Vandepoele K."/>
            <person name="Beszteri B."/>
            <person name="Gruber A."/>
            <person name="Heijde M."/>
            <person name="Katinka M."/>
            <person name="Mock T."/>
            <person name="Valentin K."/>
            <person name="Verret F."/>
            <person name="Berges J.A."/>
            <person name="Brownlee C."/>
            <person name="Cadoret J.P."/>
            <person name="Chiovitti A."/>
            <person name="Choi C.J."/>
            <person name="Coesel S."/>
            <person name="De Martino A."/>
            <person name="Detter J.C."/>
            <person name="Durkin C."/>
            <person name="Falciatore A."/>
            <person name="Fournet J."/>
            <person name="Haruta M."/>
            <person name="Huysman M.J."/>
            <person name="Jenkins B.D."/>
            <person name="Jiroutova K."/>
            <person name="Jorgensen R.E."/>
            <person name="Joubert Y."/>
            <person name="Kaplan A."/>
            <person name="Kroger N."/>
            <person name="Kroth P.G."/>
            <person name="La Roche J."/>
            <person name="Lindquist E."/>
            <person name="Lommer M."/>
            <person name="Martin-Jezequel V."/>
            <person name="Lopez P.J."/>
            <person name="Lucas S."/>
            <person name="Mangogna M."/>
            <person name="McGinnis K."/>
            <person name="Medlin L.K."/>
            <person name="Montsant A."/>
            <person name="Oudot-Le Secq M.P."/>
            <person name="Napoli C."/>
            <person name="Obornik M."/>
            <person name="Parker M.S."/>
            <person name="Petit J.L."/>
            <person name="Porcel B.M."/>
            <person name="Poulsen N."/>
            <person name="Robison M."/>
            <person name="Rychlewski L."/>
            <person name="Rynearson T.A."/>
            <person name="Schmutz J."/>
            <person name="Shapiro H."/>
            <person name="Siaut M."/>
            <person name="Stanley M."/>
            <person name="Sussman M.R."/>
            <person name="Taylor A.R."/>
            <person name="Vardi A."/>
            <person name="von Dassow P."/>
            <person name="Vyverman W."/>
            <person name="Willis A."/>
            <person name="Wyrwicz L.S."/>
            <person name="Rokhsar D.S."/>
            <person name="Weissenbach J."/>
            <person name="Armbrust E.V."/>
            <person name="Green B.R."/>
            <person name="Van de Peer Y."/>
            <person name="Grigoriev I.V."/>
        </authorList>
    </citation>
    <scope>NUCLEOTIDE SEQUENCE [LARGE SCALE GENOMIC DNA]</scope>
    <source>
        <strain evidence="2 3">CCAP 1055/1</strain>
    </source>
</reference>
<keyword evidence="3" id="KW-1185">Reference proteome</keyword>
<organism evidence="2 3">
    <name type="scientific">Phaeodactylum tricornutum (strain CCAP 1055/1)</name>
    <dbReference type="NCBI Taxonomy" id="556484"/>
    <lineage>
        <taxon>Eukaryota</taxon>
        <taxon>Sar</taxon>
        <taxon>Stramenopiles</taxon>
        <taxon>Ochrophyta</taxon>
        <taxon>Bacillariophyta</taxon>
        <taxon>Bacillariophyceae</taxon>
        <taxon>Bacillariophycidae</taxon>
        <taxon>Naviculales</taxon>
        <taxon>Phaeodactylaceae</taxon>
        <taxon>Phaeodactylum</taxon>
    </lineage>
</organism>
<feature type="region of interest" description="Disordered" evidence="1">
    <location>
        <begin position="708"/>
        <end position="728"/>
    </location>
</feature>
<evidence type="ECO:0000256" key="1">
    <source>
        <dbReference type="SAM" id="MobiDB-lite"/>
    </source>
</evidence>
<proteinExistence type="predicted"/>
<dbReference type="HOGENOM" id="CLU_309615_0_0_1"/>